<name>A0ABN7AB42_9HEMI</name>
<accession>A0ABN7AB42</accession>
<evidence type="ECO:0000313" key="2">
    <source>
        <dbReference type="Proteomes" id="UP001307889"/>
    </source>
</evidence>
<sequence length="74" mass="8562">MLDRSSCSYDEVSDKVASDWLDMEQRDHEDGNQSVFGIMMQQLEKVRARKLELAGLENASILTHLTHLFHTNRL</sequence>
<gene>
    <name evidence="1" type="ORF">NTJ_02351</name>
</gene>
<reference evidence="1 2" key="1">
    <citation type="submission" date="2023-09" db="EMBL/GenBank/DDBJ databases">
        <title>Nesidiocoris tenuis whole genome shotgun sequence.</title>
        <authorList>
            <person name="Shibata T."/>
            <person name="Shimoda M."/>
            <person name="Kobayashi T."/>
            <person name="Uehara T."/>
        </authorList>
    </citation>
    <scope>NUCLEOTIDE SEQUENCE [LARGE SCALE GENOMIC DNA]</scope>
    <source>
        <strain evidence="1 2">Japan</strain>
    </source>
</reference>
<organism evidence="1 2">
    <name type="scientific">Nesidiocoris tenuis</name>
    <dbReference type="NCBI Taxonomy" id="355587"/>
    <lineage>
        <taxon>Eukaryota</taxon>
        <taxon>Metazoa</taxon>
        <taxon>Ecdysozoa</taxon>
        <taxon>Arthropoda</taxon>
        <taxon>Hexapoda</taxon>
        <taxon>Insecta</taxon>
        <taxon>Pterygota</taxon>
        <taxon>Neoptera</taxon>
        <taxon>Paraneoptera</taxon>
        <taxon>Hemiptera</taxon>
        <taxon>Heteroptera</taxon>
        <taxon>Panheteroptera</taxon>
        <taxon>Cimicomorpha</taxon>
        <taxon>Miridae</taxon>
        <taxon>Dicyphina</taxon>
        <taxon>Nesidiocoris</taxon>
    </lineage>
</organism>
<dbReference type="EMBL" id="AP028909">
    <property type="protein sequence ID" value="BES89544.1"/>
    <property type="molecule type" value="Genomic_DNA"/>
</dbReference>
<proteinExistence type="predicted"/>
<evidence type="ECO:0000313" key="1">
    <source>
        <dbReference type="EMBL" id="BES89544.1"/>
    </source>
</evidence>
<protein>
    <submittedName>
        <fullName evidence="1">Uncharacterized protein</fullName>
    </submittedName>
</protein>
<dbReference type="Proteomes" id="UP001307889">
    <property type="component" value="Chromosome 1"/>
</dbReference>
<keyword evidence="2" id="KW-1185">Reference proteome</keyword>